<feature type="domain" description="DUF7340" evidence="1">
    <location>
        <begin position="150"/>
        <end position="211"/>
    </location>
</feature>
<gene>
    <name evidence="3" type="primary">105</name>
    <name evidence="3" type="ORF">YOSHI_105</name>
</gene>
<reference evidence="3 4" key="1">
    <citation type="journal article" date="2012" name="J. Virol.">
        <title>Complete Genome Sequences of 138 Mycobacteriophages.</title>
        <authorList>
            <consortium name="the Science Education Alliance Phage Hunters Advancing Genomics and Evolutionary Science Program"/>
            <consortium name="the KwaZulu-Natal Research Institute for Tuberculosis and HIV Mycobacterial Genetics Course Students"/>
            <consortium name="the Phage Hunters Integrating Research and Education Program"/>
            <person name="Hatfull G.F."/>
        </authorList>
    </citation>
    <scope>NUCLEOTIDE SEQUENCE [LARGE SCALE GENOMIC DNA]</scope>
    <source>
        <strain evidence="3 4">Yoshi</strain>
    </source>
</reference>
<evidence type="ECO:0000313" key="3">
    <source>
        <dbReference type="EMBL" id="AEK07852.1"/>
    </source>
</evidence>
<dbReference type="InterPro" id="IPR055764">
    <property type="entry name" value="DUF7340"/>
</dbReference>
<dbReference type="Pfam" id="PF24030">
    <property type="entry name" value="DUF7341"/>
    <property type="match status" value="1"/>
</dbReference>
<feature type="domain" description="DUF7341" evidence="2">
    <location>
        <begin position="11"/>
        <end position="146"/>
    </location>
</feature>
<dbReference type="Pfam" id="PF24029">
    <property type="entry name" value="DUF7340"/>
    <property type="match status" value="1"/>
</dbReference>
<name>G1BSL2_9CAUD</name>
<dbReference type="EMBL" id="JF704115">
    <property type="protein sequence ID" value="AEK07852.1"/>
    <property type="molecule type" value="Genomic_DNA"/>
</dbReference>
<proteinExistence type="predicted"/>
<evidence type="ECO:0000259" key="2">
    <source>
        <dbReference type="Pfam" id="PF24030"/>
    </source>
</evidence>
<accession>G1BSL2</accession>
<protein>
    <submittedName>
        <fullName evidence="3">Uncharacterized protein</fullName>
    </submittedName>
</protein>
<keyword evidence="4" id="KW-1185">Reference proteome</keyword>
<evidence type="ECO:0000313" key="4">
    <source>
        <dbReference type="Proteomes" id="UP000223621"/>
    </source>
</evidence>
<dbReference type="OrthoDB" id="6625at10239"/>
<dbReference type="GeneID" id="40090410"/>
<dbReference type="RefSeq" id="YP_009614009.1">
    <property type="nucleotide sequence ID" value="NC_042030.1"/>
</dbReference>
<sequence length="219" mass="24270">MTQPQEADGNIVEARKKLGIAISALIDPKPVTRHLEDGTSRIEWLDSLYDQLVDALPGGQGNASRIPQSSPPMCLDAVDLLRDIEAQTAAWEPKPNLDASIDNPQPIAVQRLQAIDKRQWRPQDTNLVDDMTASIHKWCDKITATLNPQRKWTLPNPCPACNTAVVYRKNSSGDPVRKPALELGPRGCECQNCHTTWAPELFQHLAQVLGYKLPQGVLE</sequence>
<dbReference type="InterPro" id="IPR055765">
    <property type="entry name" value="DUF7341"/>
</dbReference>
<organism evidence="3 4">
    <name type="scientific">Mycobacterium phage Yoshi</name>
    <dbReference type="NCBI Taxonomy" id="2920891"/>
    <lineage>
        <taxon>Viruses</taxon>
        <taxon>Duplodnaviria</taxon>
        <taxon>Heunggongvirae</taxon>
        <taxon>Uroviricota</taxon>
        <taxon>Caudoviricetes</taxon>
        <taxon>Gracegardnervirinae</taxon>
        <taxon>Avanivirus</taxon>
        <taxon>Avanivirus yoshi</taxon>
    </lineage>
</organism>
<dbReference type="Proteomes" id="UP000223621">
    <property type="component" value="Segment"/>
</dbReference>
<evidence type="ECO:0000259" key="1">
    <source>
        <dbReference type="Pfam" id="PF24029"/>
    </source>
</evidence>